<dbReference type="Proteomes" id="UP001234989">
    <property type="component" value="Chromosome 7"/>
</dbReference>
<dbReference type="AlphaFoldDB" id="A0AAF0RE79"/>
<name>A0AAF0RE79_SOLVR</name>
<organism evidence="2 3">
    <name type="scientific">Solanum verrucosum</name>
    <dbReference type="NCBI Taxonomy" id="315347"/>
    <lineage>
        <taxon>Eukaryota</taxon>
        <taxon>Viridiplantae</taxon>
        <taxon>Streptophyta</taxon>
        <taxon>Embryophyta</taxon>
        <taxon>Tracheophyta</taxon>
        <taxon>Spermatophyta</taxon>
        <taxon>Magnoliopsida</taxon>
        <taxon>eudicotyledons</taxon>
        <taxon>Gunneridae</taxon>
        <taxon>Pentapetalae</taxon>
        <taxon>asterids</taxon>
        <taxon>lamiids</taxon>
        <taxon>Solanales</taxon>
        <taxon>Solanaceae</taxon>
        <taxon>Solanoideae</taxon>
        <taxon>Solaneae</taxon>
        <taxon>Solanum</taxon>
    </lineage>
</organism>
<dbReference type="InterPro" id="IPR005162">
    <property type="entry name" value="Retrotrans_gag_dom"/>
</dbReference>
<dbReference type="Pfam" id="PF03732">
    <property type="entry name" value="Retrotrans_gag"/>
    <property type="match status" value="1"/>
</dbReference>
<sequence>MPPRRPYVRRNQNVEQEAPPALVGPLVEQVTHAEFRDAFQVLSQAMNPQANREWKEKRPVDACPLDYYKFKGAFIDLFFPLDMSEAKVKEFINLRQGNMGVKEYASKNDIEELVAKCPNW</sequence>
<dbReference type="EMBL" id="CP133618">
    <property type="protein sequence ID" value="WMV37204.1"/>
    <property type="molecule type" value="Genomic_DNA"/>
</dbReference>
<evidence type="ECO:0000313" key="3">
    <source>
        <dbReference type="Proteomes" id="UP001234989"/>
    </source>
</evidence>
<protein>
    <recommendedName>
        <fullName evidence="1">Retrotransposon gag domain-containing protein</fullName>
    </recommendedName>
</protein>
<keyword evidence="3" id="KW-1185">Reference proteome</keyword>
<proteinExistence type="predicted"/>
<feature type="domain" description="Retrotransposon gag" evidence="1">
    <location>
        <begin position="64"/>
        <end position="118"/>
    </location>
</feature>
<evidence type="ECO:0000313" key="2">
    <source>
        <dbReference type="EMBL" id="WMV37204.1"/>
    </source>
</evidence>
<accession>A0AAF0RE79</accession>
<reference evidence="2" key="1">
    <citation type="submission" date="2023-08" db="EMBL/GenBank/DDBJ databases">
        <title>A de novo genome assembly of Solanum verrucosum Schlechtendal, a Mexican diploid species geographically isolated from the other diploid A-genome species in potato relatives.</title>
        <authorList>
            <person name="Hosaka K."/>
        </authorList>
    </citation>
    <scope>NUCLEOTIDE SEQUENCE</scope>
    <source>
        <tissue evidence="2">Young leaves</tissue>
    </source>
</reference>
<gene>
    <name evidence="2" type="ORF">MTR67_030589</name>
</gene>
<evidence type="ECO:0000259" key="1">
    <source>
        <dbReference type="Pfam" id="PF03732"/>
    </source>
</evidence>